<dbReference type="NCBIfam" id="NF041359">
    <property type="entry name" value="GntG_guanitoxin"/>
    <property type="match status" value="1"/>
</dbReference>
<dbReference type="InterPro" id="IPR015424">
    <property type="entry name" value="PyrdxlP-dep_Trfase"/>
</dbReference>
<feature type="domain" description="Aromatic amino acid beta-eliminating lyase/threonine aldolase" evidence="4">
    <location>
        <begin position="7"/>
        <end position="287"/>
    </location>
</feature>
<dbReference type="Pfam" id="PF01212">
    <property type="entry name" value="Beta_elim_lyase"/>
    <property type="match status" value="1"/>
</dbReference>
<dbReference type="PIRSF" id="PIRSF017617">
    <property type="entry name" value="Thr_aldolase"/>
    <property type="match status" value="1"/>
</dbReference>
<comment type="similarity">
    <text evidence="2">Belongs to the threonine aldolase family.</text>
</comment>
<dbReference type="RefSeq" id="WP_052400990.1">
    <property type="nucleotide sequence ID" value="NZ_CABKTI010000005.1"/>
</dbReference>
<gene>
    <name evidence="5" type="ORF">NP439_05805</name>
</gene>
<keyword evidence="3" id="KW-0663">Pyridoxal phosphate</keyword>
<keyword evidence="5" id="KW-0032">Aminotransferase</keyword>
<dbReference type="SUPFAM" id="SSF53383">
    <property type="entry name" value="PLP-dependent transferases"/>
    <property type="match status" value="1"/>
</dbReference>
<protein>
    <submittedName>
        <fullName evidence="5">Aminotransferase class I/II-fold pyridoxal phosphate-dependent enzyme</fullName>
    </submittedName>
</protein>
<evidence type="ECO:0000259" key="4">
    <source>
        <dbReference type="Pfam" id="PF01212"/>
    </source>
</evidence>
<dbReference type="PANTHER" id="PTHR48097">
    <property type="entry name" value="L-THREONINE ALDOLASE-RELATED"/>
    <property type="match status" value="1"/>
</dbReference>
<evidence type="ECO:0000313" key="6">
    <source>
        <dbReference type="Proteomes" id="UP001059773"/>
    </source>
</evidence>
<keyword evidence="5" id="KW-0808">Transferase</keyword>
<name>A0ABY5JV04_9BACI</name>
<organism evidence="5 6">
    <name type="scientific">Oceanobacillus jeddahense</name>
    <dbReference type="NCBI Taxonomy" id="1462527"/>
    <lineage>
        <taxon>Bacteria</taxon>
        <taxon>Bacillati</taxon>
        <taxon>Bacillota</taxon>
        <taxon>Bacilli</taxon>
        <taxon>Bacillales</taxon>
        <taxon>Bacillaceae</taxon>
        <taxon>Oceanobacillus</taxon>
    </lineage>
</organism>
<dbReference type="InterPro" id="IPR023603">
    <property type="entry name" value="Low_specificity_L-TA-like"/>
</dbReference>
<evidence type="ECO:0000256" key="3">
    <source>
        <dbReference type="ARBA" id="ARBA00022898"/>
    </source>
</evidence>
<reference evidence="5" key="1">
    <citation type="submission" date="2022-07" db="EMBL/GenBank/DDBJ databases">
        <title>FELIX.</title>
        <authorList>
            <person name="Wan K.H."/>
            <person name="Park S."/>
            <person name="Lawrence Q."/>
            <person name="Eichenberger J.P."/>
            <person name="Booth B.W."/>
            <person name="Piaggio A.J."/>
            <person name="Chandler J.C."/>
            <person name="Franklin A.B."/>
            <person name="Celniker S.E."/>
        </authorList>
    </citation>
    <scope>NUCLEOTIDE SEQUENCE</scope>
    <source>
        <strain evidence="5">QA-1986 374</strain>
    </source>
</reference>
<evidence type="ECO:0000313" key="5">
    <source>
        <dbReference type="EMBL" id="UUI04188.1"/>
    </source>
</evidence>
<dbReference type="Gene3D" id="3.40.640.10">
    <property type="entry name" value="Type I PLP-dependent aspartate aminotransferase-like (Major domain)"/>
    <property type="match status" value="1"/>
</dbReference>
<keyword evidence="6" id="KW-1185">Reference proteome</keyword>
<accession>A0ABY5JV04</accession>
<proteinExistence type="inferred from homology"/>
<evidence type="ECO:0000256" key="1">
    <source>
        <dbReference type="ARBA" id="ARBA00001933"/>
    </source>
</evidence>
<dbReference type="EMBL" id="CP101914">
    <property type="protein sequence ID" value="UUI04188.1"/>
    <property type="molecule type" value="Genomic_DNA"/>
</dbReference>
<evidence type="ECO:0000256" key="2">
    <source>
        <dbReference type="ARBA" id="ARBA00006966"/>
    </source>
</evidence>
<sequence>MLNKVVDLRSDTVTRPTREMLNTIMDAQLGDDILGEDQTVQELERKAAQLLGKEDALLLTSGTMANQVAIMTFCERGDEIIMGRDSHIYTLEGAATSVVAQVQIRTIGVTGGQYDLAELKESINSGDIQRPPTSLICLENTYNLNAGQVIPLNHMKEIRKIADKHEIPIYLDGARVFNAAVELGVSPAEVCEEADAVQFCMTKGLACPVGSILAGSGDFIKKARLNKQRLGGGMRQAGIIAAPGIYALEHMVDRLKKDNDNAKWLAKEISKLKLFELEPEDFPTNIVSPEIRHDEVTSENLIDYLQTKGIKVKNIGKKKVRMIVHYEVTKNDLAKVVDAFHKFSEQY</sequence>
<dbReference type="PANTHER" id="PTHR48097:SF9">
    <property type="entry name" value="L-THREONINE ALDOLASE"/>
    <property type="match status" value="1"/>
</dbReference>
<dbReference type="Gene3D" id="3.90.1150.10">
    <property type="entry name" value="Aspartate Aminotransferase, domain 1"/>
    <property type="match status" value="1"/>
</dbReference>
<dbReference type="InterPro" id="IPR001597">
    <property type="entry name" value="ArAA_b-elim_lyase/Thr_aldolase"/>
</dbReference>
<dbReference type="InterPro" id="IPR015422">
    <property type="entry name" value="PyrdxlP-dep_Trfase_small"/>
</dbReference>
<comment type="cofactor">
    <cofactor evidence="1">
        <name>pyridoxal 5'-phosphate</name>
        <dbReference type="ChEBI" id="CHEBI:597326"/>
    </cofactor>
</comment>
<dbReference type="InterPro" id="IPR015421">
    <property type="entry name" value="PyrdxlP-dep_Trfase_major"/>
</dbReference>
<dbReference type="GO" id="GO:0008483">
    <property type="term" value="F:transaminase activity"/>
    <property type="evidence" value="ECO:0007669"/>
    <property type="project" value="UniProtKB-KW"/>
</dbReference>
<dbReference type="Proteomes" id="UP001059773">
    <property type="component" value="Chromosome"/>
</dbReference>